<comment type="subcellular location">
    <subcellularLocation>
        <location evidence="2">Endosome membrane</location>
        <topology evidence="2">Peripheral membrane protein</topology>
    </subcellularLocation>
    <subcellularLocation>
        <location evidence="1">Late endosome membrane</location>
    </subcellularLocation>
    <subcellularLocation>
        <location evidence="3">Lysosome membrane</location>
        <topology evidence="3">Peripheral membrane protein</topology>
        <orientation evidence="3">Cytoplasmic side</orientation>
    </subcellularLocation>
</comment>
<evidence type="ECO:0000256" key="1">
    <source>
        <dbReference type="ARBA" id="ARBA00004414"/>
    </source>
</evidence>
<keyword evidence="7" id="KW-0472">Membrane</keyword>
<reference evidence="9" key="1">
    <citation type="submission" date="2013-07" db="EMBL/GenBank/DDBJ databases">
        <authorList>
            <person name="Geib S."/>
        </authorList>
    </citation>
    <scope>NUCLEOTIDE SEQUENCE</scope>
</reference>
<dbReference type="PROSITE" id="PS51837">
    <property type="entry name" value="LITAF"/>
    <property type="match status" value="1"/>
</dbReference>
<dbReference type="InterPro" id="IPR006629">
    <property type="entry name" value="LITAF"/>
</dbReference>
<reference evidence="9" key="2">
    <citation type="journal article" date="2014" name="BMC Genomics">
        <title>A genomic perspective to assessing quality of mass-reared SIT flies used in Mediterranean fruit fly (Ceratitis capitata) eradication in California.</title>
        <authorList>
            <person name="Calla B."/>
            <person name="Hall B."/>
            <person name="Hou S."/>
            <person name="Geib S.M."/>
        </authorList>
    </citation>
    <scope>NUCLEOTIDE SEQUENCE</scope>
</reference>
<protein>
    <submittedName>
        <fullName evidence="9">Lipopolysaccharide-induced tumor necrosis factor-alpha factor</fullName>
    </submittedName>
</protein>
<accession>W8CB75</accession>
<dbReference type="PANTHER" id="PTHR23292">
    <property type="entry name" value="LIPOPOLYSACCHARIDE-INDUCED TUMOR NECROSIS FACTOR-ALPHA FACTOR"/>
    <property type="match status" value="1"/>
</dbReference>
<organism evidence="9">
    <name type="scientific">Ceratitis capitata</name>
    <name type="common">Mediterranean fruit fly</name>
    <name type="synonym">Tephritis capitata</name>
    <dbReference type="NCBI Taxonomy" id="7213"/>
    <lineage>
        <taxon>Eukaryota</taxon>
        <taxon>Metazoa</taxon>
        <taxon>Ecdysozoa</taxon>
        <taxon>Arthropoda</taxon>
        <taxon>Hexapoda</taxon>
        <taxon>Insecta</taxon>
        <taxon>Pterygota</taxon>
        <taxon>Neoptera</taxon>
        <taxon>Endopterygota</taxon>
        <taxon>Diptera</taxon>
        <taxon>Brachycera</taxon>
        <taxon>Muscomorpha</taxon>
        <taxon>Tephritoidea</taxon>
        <taxon>Tephritidae</taxon>
        <taxon>Ceratitis</taxon>
        <taxon>Ceratitis</taxon>
    </lineage>
</organism>
<proteinExistence type="evidence at transcript level"/>
<evidence type="ECO:0000313" key="9">
    <source>
        <dbReference type="EMBL" id="JAC05857.1"/>
    </source>
</evidence>
<feature type="domain" description="LITAF" evidence="8">
    <location>
        <begin position="56"/>
        <end position="136"/>
    </location>
</feature>
<dbReference type="SMART" id="SM00714">
    <property type="entry name" value="LITAF"/>
    <property type="match status" value="1"/>
</dbReference>
<evidence type="ECO:0000256" key="4">
    <source>
        <dbReference type="ARBA" id="ARBA00005975"/>
    </source>
</evidence>
<keyword evidence="5" id="KW-0479">Metal-binding</keyword>
<evidence type="ECO:0000259" key="8">
    <source>
        <dbReference type="PROSITE" id="PS51837"/>
    </source>
</evidence>
<gene>
    <name evidence="9" type="primary">LITAF</name>
</gene>
<evidence type="ECO:0000256" key="2">
    <source>
        <dbReference type="ARBA" id="ARBA00004481"/>
    </source>
</evidence>
<dbReference type="GO" id="GO:0008270">
    <property type="term" value="F:zinc ion binding"/>
    <property type="evidence" value="ECO:0007669"/>
    <property type="project" value="TreeGrafter"/>
</dbReference>
<keyword evidence="6" id="KW-0862">Zinc</keyword>
<dbReference type="InterPro" id="IPR037519">
    <property type="entry name" value="LITAF_fam"/>
</dbReference>
<dbReference type="Pfam" id="PF10601">
    <property type="entry name" value="zf-LITAF-like"/>
    <property type="match status" value="1"/>
</dbReference>
<sequence>MAQSIHPYATIQAELQAEQNVPTAPPPAYMQTESLITAQPSTGGGPSVSNMQMPNFVTTYANPNPPVGPKSTQMRCPQCKCLIKSEVRHRSTWKTHIACLLLCCTGCCCLPYCMDTCRNANHFCPMCGAFLGTYAS</sequence>
<dbReference type="EMBL" id="GAMC01000699">
    <property type="protein sequence ID" value="JAC05857.1"/>
    <property type="molecule type" value="mRNA"/>
</dbReference>
<dbReference type="GO" id="GO:0031902">
    <property type="term" value="C:late endosome membrane"/>
    <property type="evidence" value="ECO:0007669"/>
    <property type="project" value="UniProtKB-SubCell"/>
</dbReference>
<evidence type="ECO:0000256" key="6">
    <source>
        <dbReference type="ARBA" id="ARBA00022833"/>
    </source>
</evidence>
<evidence type="ECO:0000256" key="5">
    <source>
        <dbReference type="ARBA" id="ARBA00022723"/>
    </source>
</evidence>
<dbReference type="AlphaFoldDB" id="W8CB75"/>
<evidence type="ECO:0000256" key="7">
    <source>
        <dbReference type="ARBA" id="ARBA00023136"/>
    </source>
</evidence>
<name>W8CB75_CERCA</name>
<dbReference type="OrthoDB" id="5599753at2759"/>
<dbReference type="GO" id="GO:0005765">
    <property type="term" value="C:lysosomal membrane"/>
    <property type="evidence" value="ECO:0007669"/>
    <property type="project" value="UniProtKB-SubCell"/>
</dbReference>
<comment type="similarity">
    <text evidence="4">Belongs to the CDIP1/LITAF family.</text>
</comment>
<evidence type="ECO:0000256" key="3">
    <source>
        <dbReference type="ARBA" id="ARBA00004630"/>
    </source>
</evidence>
<dbReference type="PANTHER" id="PTHR23292:SF14">
    <property type="entry name" value="FI16615P1-RELATED"/>
    <property type="match status" value="1"/>
</dbReference>